<dbReference type="GO" id="GO:0005975">
    <property type="term" value="P:carbohydrate metabolic process"/>
    <property type="evidence" value="ECO:0007669"/>
    <property type="project" value="InterPro"/>
</dbReference>
<keyword evidence="7 10" id="KW-0472">Membrane</keyword>
<dbReference type="Proteomes" id="UP000092573">
    <property type="component" value="Chromosome"/>
</dbReference>
<evidence type="ECO:0000256" key="9">
    <source>
        <dbReference type="ARBA" id="ARBA00023316"/>
    </source>
</evidence>
<comment type="catalytic activity">
    <reaction evidence="10">
        <text>di-trans,octa-cis-undecaprenyl diphospho-N-acetyl-alpha-D-muramoyl-L-alanyl-D-glutamyl-meso-2,6-diaminopimeloyl-D-alanyl-D-alanine + UDP-N-acetyl-alpha-D-glucosamine = di-trans,octa-cis-undecaprenyl diphospho-[N-acetyl-alpha-D-glucosaminyl-(1-&gt;4)]-N-acetyl-alpha-D-muramoyl-L-alanyl-D-glutamyl-meso-2,6-diaminopimeloyl-D-alanyl-D-alanine + UDP + H(+)</text>
        <dbReference type="Rhea" id="RHEA:31227"/>
        <dbReference type="ChEBI" id="CHEBI:15378"/>
        <dbReference type="ChEBI" id="CHEBI:57705"/>
        <dbReference type="ChEBI" id="CHEBI:58223"/>
        <dbReference type="ChEBI" id="CHEBI:61387"/>
        <dbReference type="ChEBI" id="CHEBI:61388"/>
        <dbReference type="EC" id="2.4.1.227"/>
    </reaction>
</comment>
<dbReference type="NCBIfam" id="NF009102">
    <property type="entry name" value="PRK12446.1"/>
    <property type="match status" value="1"/>
</dbReference>
<evidence type="ECO:0000256" key="5">
    <source>
        <dbReference type="ARBA" id="ARBA00022960"/>
    </source>
</evidence>
<evidence type="ECO:0000313" key="14">
    <source>
        <dbReference type="Proteomes" id="UP000092573"/>
    </source>
</evidence>
<dbReference type="GO" id="GO:0009252">
    <property type="term" value="P:peptidoglycan biosynthetic process"/>
    <property type="evidence" value="ECO:0007669"/>
    <property type="project" value="UniProtKB-UniRule"/>
</dbReference>
<keyword evidence="3 10" id="KW-0328">Glycosyltransferase</keyword>
<dbReference type="Pfam" id="PF04101">
    <property type="entry name" value="Glyco_tran_28_C"/>
    <property type="match status" value="1"/>
</dbReference>
<keyword evidence="6 10" id="KW-0573">Peptidoglycan synthesis</keyword>
<dbReference type="KEGG" id="pyg:AWM70_06195"/>
<protein>
    <recommendedName>
        <fullName evidence="10">UDP-N-acetylglucosamine--N-acetylmuramyl-(pentapeptide) pyrophosphoryl-undecaprenol N-acetylglucosamine transferase</fullName>
        <ecNumber evidence="10">2.4.1.227</ecNumber>
    </recommendedName>
    <alternativeName>
        <fullName evidence="10">Undecaprenyl-PP-MurNAc-pentapeptide-UDPGlcNAc GlcNAc transferase</fullName>
    </alternativeName>
</protein>
<evidence type="ECO:0000256" key="10">
    <source>
        <dbReference type="HAMAP-Rule" id="MF_00033"/>
    </source>
</evidence>
<comment type="pathway">
    <text evidence="10">Cell wall biogenesis; peptidoglycan biosynthesis.</text>
</comment>
<keyword evidence="8 10" id="KW-0131">Cell cycle</keyword>
<dbReference type="InterPro" id="IPR004276">
    <property type="entry name" value="GlycoTrans_28_N"/>
</dbReference>
<organism evidence="13 14">
    <name type="scientific">Paenibacillus yonginensis</name>
    <dbReference type="NCBI Taxonomy" id="1462996"/>
    <lineage>
        <taxon>Bacteria</taxon>
        <taxon>Bacillati</taxon>
        <taxon>Bacillota</taxon>
        <taxon>Bacilli</taxon>
        <taxon>Bacillales</taxon>
        <taxon>Paenibacillaceae</taxon>
        <taxon>Paenibacillus</taxon>
    </lineage>
</organism>
<dbReference type="AlphaFoldDB" id="A0A1B1MYG3"/>
<feature type="binding site" evidence="10">
    <location>
        <begin position="16"/>
        <end position="18"/>
    </location>
    <ligand>
        <name>UDP-N-acetyl-alpha-D-glucosamine</name>
        <dbReference type="ChEBI" id="CHEBI:57705"/>
    </ligand>
</feature>
<keyword evidence="2 10" id="KW-0132">Cell division</keyword>
<feature type="binding site" evidence="10">
    <location>
        <position position="294"/>
    </location>
    <ligand>
        <name>UDP-N-acetyl-alpha-D-glucosamine</name>
        <dbReference type="ChEBI" id="CHEBI:57705"/>
    </ligand>
</feature>
<dbReference type="STRING" id="1462996.AWM70_06195"/>
<dbReference type="CDD" id="cd03785">
    <property type="entry name" value="GT28_MurG"/>
    <property type="match status" value="1"/>
</dbReference>
<accession>A0A1B1MYG3</accession>
<dbReference type="GO" id="GO:0071555">
    <property type="term" value="P:cell wall organization"/>
    <property type="evidence" value="ECO:0007669"/>
    <property type="project" value="UniProtKB-KW"/>
</dbReference>
<name>A0A1B1MYG3_9BACL</name>
<dbReference type="InterPro" id="IPR006009">
    <property type="entry name" value="GlcNAc_MurG"/>
</dbReference>
<dbReference type="Gene3D" id="3.40.50.2000">
    <property type="entry name" value="Glycogen Phosphorylase B"/>
    <property type="match status" value="2"/>
</dbReference>
<evidence type="ECO:0000256" key="3">
    <source>
        <dbReference type="ARBA" id="ARBA00022676"/>
    </source>
</evidence>
<evidence type="ECO:0000256" key="1">
    <source>
        <dbReference type="ARBA" id="ARBA00022475"/>
    </source>
</evidence>
<dbReference type="HAMAP" id="MF_00033">
    <property type="entry name" value="MurG"/>
    <property type="match status" value="1"/>
</dbReference>
<comment type="caution">
    <text evidence="10">Lacks conserved residue(s) required for the propagation of feature annotation.</text>
</comment>
<evidence type="ECO:0000256" key="7">
    <source>
        <dbReference type="ARBA" id="ARBA00023136"/>
    </source>
</evidence>
<evidence type="ECO:0000259" key="12">
    <source>
        <dbReference type="Pfam" id="PF04101"/>
    </source>
</evidence>
<evidence type="ECO:0000256" key="2">
    <source>
        <dbReference type="ARBA" id="ARBA00022618"/>
    </source>
</evidence>
<dbReference type="RefSeq" id="WP_068694821.1">
    <property type="nucleotide sequence ID" value="NZ_CP014167.1"/>
</dbReference>
<dbReference type="EC" id="2.4.1.227" evidence="10"/>
<evidence type="ECO:0000259" key="11">
    <source>
        <dbReference type="Pfam" id="PF03033"/>
    </source>
</evidence>
<dbReference type="GO" id="GO:0005886">
    <property type="term" value="C:plasma membrane"/>
    <property type="evidence" value="ECO:0007669"/>
    <property type="project" value="UniProtKB-SubCell"/>
</dbReference>
<keyword evidence="1 10" id="KW-1003">Cell membrane</keyword>
<gene>
    <name evidence="10" type="primary">murG</name>
    <name evidence="13" type="ORF">AWM70_06195</name>
</gene>
<evidence type="ECO:0000313" key="13">
    <source>
        <dbReference type="EMBL" id="ANS74224.1"/>
    </source>
</evidence>
<reference evidence="13 14" key="1">
    <citation type="submission" date="2016-01" db="EMBL/GenBank/DDBJ databases">
        <title>Complete Genome Sequence of Paenibacillus yonginensis DCY84, a novel Plant Growth-Promoting Bacteria with Elicitation of Induced Systemic Resistance.</title>
        <authorList>
            <person name="Kim Y.J."/>
            <person name="Yang D.C."/>
            <person name="Sukweenadhi J."/>
        </authorList>
    </citation>
    <scope>NUCLEOTIDE SEQUENCE [LARGE SCALE GENOMIC DNA]</scope>
    <source>
        <strain evidence="13 14">DCY84</strain>
    </source>
</reference>
<feature type="binding site" evidence="10">
    <location>
        <position position="170"/>
    </location>
    <ligand>
        <name>UDP-N-acetyl-alpha-D-glucosamine</name>
        <dbReference type="ChEBI" id="CHEBI:57705"/>
    </ligand>
</feature>
<proteinExistence type="inferred from homology"/>
<dbReference type="PANTHER" id="PTHR21015:SF27">
    <property type="entry name" value="UDP-N-ACETYLGLUCOSAMINE--N-ACETYLMURAMYL-(PENTAPEPTIDE) PYROPHOSPHORYL-UNDECAPRENOL N-ACETYLGLUCOSAMINE TRANSFERASE"/>
    <property type="match status" value="1"/>
</dbReference>
<dbReference type="GO" id="GO:0008360">
    <property type="term" value="P:regulation of cell shape"/>
    <property type="evidence" value="ECO:0007669"/>
    <property type="project" value="UniProtKB-KW"/>
</dbReference>
<feature type="domain" description="Glycosyltransferase family 28 N-terminal" evidence="11">
    <location>
        <begin position="9"/>
        <end position="147"/>
    </location>
</feature>
<sequence length="359" mass="38973">MPSTQRKKIVFTGGGSAGHVSVNLALIPSMQERGFETYYIGSHSGIEAGLIAGLPNVPYTGISTGKLRRYLDMENLKDPFRIIKGVAEAHRAIRTLKPDIVFSKGGFVSVPVVLAASLNRVPVIIHESDITPGLANRIALPFARKVCVTFPEAARHVKNGKAVHVGAIVRDELFSGSAARGRAFCGLSAGKPIMVCMGGSLGSAKLNRVIRNNLEKLLPHFQIVHLCGKGQTDPGLDKKGYAQFEYITEQLPDVLAAADLVVSRAGSNSIFEFLALNKPMLLIPLSKAASRGDQLLNAESFRSAGYADVLLEEDITDIRFVHAVQQLYHNRGEIKARMKSHDNQASLRTVLELIMQTVR</sequence>
<keyword evidence="5 10" id="KW-0133">Cell shape</keyword>
<comment type="function">
    <text evidence="10">Cell wall formation. Catalyzes the transfer of a GlcNAc subunit on undecaprenyl-pyrophosphoryl-MurNAc-pentapeptide (lipid intermediate I) to form undecaprenyl-pyrophosphoryl-MurNAc-(pentapeptide)GlcNAc (lipid intermediate II).</text>
</comment>
<feature type="binding site" evidence="10">
    <location>
        <position position="200"/>
    </location>
    <ligand>
        <name>UDP-N-acetyl-alpha-D-glucosamine</name>
        <dbReference type="ChEBI" id="CHEBI:57705"/>
    </ligand>
</feature>
<keyword evidence="9 10" id="KW-0961">Cell wall biogenesis/degradation</keyword>
<dbReference type="OrthoDB" id="9808936at2"/>
<feature type="domain" description="Glycosyl transferase family 28 C-terminal" evidence="12">
    <location>
        <begin position="195"/>
        <end position="341"/>
    </location>
</feature>
<dbReference type="InterPro" id="IPR007235">
    <property type="entry name" value="Glyco_trans_28_C"/>
</dbReference>
<comment type="subcellular location">
    <subcellularLocation>
        <location evidence="10">Cell membrane</location>
        <topology evidence="10">Peripheral membrane protein</topology>
        <orientation evidence="10">Cytoplasmic side</orientation>
    </subcellularLocation>
</comment>
<keyword evidence="14" id="KW-1185">Reference proteome</keyword>
<dbReference type="GO" id="GO:0051301">
    <property type="term" value="P:cell division"/>
    <property type="evidence" value="ECO:0007669"/>
    <property type="project" value="UniProtKB-KW"/>
</dbReference>
<dbReference type="SUPFAM" id="SSF53756">
    <property type="entry name" value="UDP-Glycosyltransferase/glycogen phosphorylase"/>
    <property type="match status" value="1"/>
</dbReference>
<dbReference type="UniPathway" id="UPA00219"/>
<dbReference type="GO" id="GO:0051991">
    <property type="term" value="F:UDP-N-acetyl-D-glucosamine:N-acetylmuramoyl-L-alanyl-D-glutamyl-meso-2,6-diaminopimelyl-D-alanyl-D-alanine-diphosphoundecaprenol 4-beta-N-acetylglucosaminlytransferase activity"/>
    <property type="evidence" value="ECO:0007669"/>
    <property type="project" value="RHEA"/>
</dbReference>
<dbReference type="EMBL" id="CP014167">
    <property type="protein sequence ID" value="ANS74224.1"/>
    <property type="molecule type" value="Genomic_DNA"/>
</dbReference>
<keyword evidence="4 10" id="KW-0808">Transferase</keyword>
<comment type="similarity">
    <text evidence="10">Belongs to the glycosyltransferase 28 family. MurG subfamily.</text>
</comment>
<evidence type="ECO:0000256" key="8">
    <source>
        <dbReference type="ARBA" id="ARBA00023306"/>
    </source>
</evidence>
<dbReference type="GO" id="GO:0050511">
    <property type="term" value="F:undecaprenyldiphospho-muramoylpentapeptide beta-N-acetylglucosaminyltransferase activity"/>
    <property type="evidence" value="ECO:0007669"/>
    <property type="project" value="UniProtKB-UniRule"/>
</dbReference>
<dbReference type="Pfam" id="PF03033">
    <property type="entry name" value="Glyco_transf_28"/>
    <property type="match status" value="1"/>
</dbReference>
<evidence type="ECO:0000256" key="4">
    <source>
        <dbReference type="ARBA" id="ARBA00022679"/>
    </source>
</evidence>
<evidence type="ECO:0000256" key="6">
    <source>
        <dbReference type="ARBA" id="ARBA00022984"/>
    </source>
</evidence>
<dbReference type="PANTHER" id="PTHR21015">
    <property type="entry name" value="UDP-N-ACETYLGLUCOSAMINE--N-ACETYLMURAMYL-(PENTAPEPTIDE) PYROPHOSPHORYL-UNDECAPRENOL N-ACETYLGLUCOSAMINE TRANSFERASE 1"/>
    <property type="match status" value="1"/>
</dbReference>